<keyword evidence="1" id="KW-0732">Signal</keyword>
<dbReference type="EMBL" id="FNCZ01000009">
    <property type="protein sequence ID" value="SDI30083.1"/>
    <property type="molecule type" value="Genomic_DNA"/>
</dbReference>
<dbReference type="Proteomes" id="UP000199492">
    <property type="component" value="Unassembled WGS sequence"/>
</dbReference>
<dbReference type="InterPro" id="IPR051686">
    <property type="entry name" value="Lipoprotein_DolP"/>
</dbReference>
<dbReference type="InterPro" id="IPR014004">
    <property type="entry name" value="Transpt-assoc_nodulatn_dom_bac"/>
</dbReference>
<feature type="domain" description="BON" evidence="2">
    <location>
        <begin position="3"/>
        <end position="71"/>
    </location>
</feature>
<feature type="domain" description="BON" evidence="2">
    <location>
        <begin position="149"/>
        <end position="217"/>
    </location>
</feature>
<dbReference type="AlphaFoldDB" id="A0A1G8JGB7"/>
<evidence type="ECO:0000256" key="1">
    <source>
        <dbReference type="ARBA" id="ARBA00022729"/>
    </source>
</evidence>
<keyword evidence="4" id="KW-1185">Reference proteome</keyword>
<name>A0A1G8JGB7_9FLAO</name>
<dbReference type="PROSITE" id="PS50914">
    <property type="entry name" value="BON"/>
    <property type="match status" value="3"/>
</dbReference>
<protein>
    <submittedName>
        <fullName evidence="3">Osmotically-inducible protein OsmY, contains BON domain</fullName>
    </submittedName>
</protein>
<accession>A0A1G8JGB7</accession>
<dbReference type="Gene3D" id="3.30.1340.30">
    <property type="match status" value="3"/>
</dbReference>
<dbReference type="Pfam" id="PF04972">
    <property type="entry name" value="BON"/>
    <property type="match status" value="3"/>
</dbReference>
<evidence type="ECO:0000313" key="3">
    <source>
        <dbReference type="EMBL" id="SDI30083.1"/>
    </source>
</evidence>
<organism evidence="3 4">
    <name type="scientific">Winogradskyella thalassocola</name>
    <dbReference type="NCBI Taxonomy" id="262004"/>
    <lineage>
        <taxon>Bacteria</taxon>
        <taxon>Pseudomonadati</taxon>
        <taxon>Bacteroidota</taxon>
        <taxon>Flavobacteriia</taxon>
        <taxon>Flavobacteriales</taxon>
        <taxon>Flavobacteriaceae</taxon>
        <taxon>Winogradskyella</taxon>
    </lineage>
</organism>
<evidence type="ECO:0000259" key="2">
    <source>
        <dbReference type="PROSITE" id="PS50914"/>
    </source>
</evidence>
<dbReference type="STRING" id="262004.SAMN04489796_10972"/>
<sequence length="222" mass="24511">MKTDVEIKDDVLDELAWQPNIDETQIGVIVENGVVTLSGVVNNYSKKLAAETAAKSVEGVKAVALDIEVKYGTDFKKTDKEIAKAIVDAFEWNSSVPEDDITVKVENGWAYLSGEVQWSYQKNAAKNAIKNLLGVKGVSNSISLKNNIKPSEVKDKIKKAFQRMATLDADSIILETHGHTVTLRGKVHSIKEKEDAETAAYNAPGVYDVKNELKVQYYTEYA</sequence>
<dbReference type="RefSeq" id="WP_092470105.1">
    <property type="nucleotide sequence ID" value="NZ_FNCZ01000009.1"/>
</dbReference>
<dbReference type="SMART" id="SM00749">
    <property type="entry name" value="BON"/>
    <property type="match status" value="3"/>
</dbReference>
<gene>
    <name evidence="3" type="ORF">SAMN04489796_10972</name>
</gene>
<dbReference type="InterPro" id="IPR007055">
    <property type="entry name" value="BON_dom"/>
</dbReference>
<dbReference type="PANTHER" id="PTHR34606:SF4">
    <property type="entry name" value="OUTER MEMBRANE LIPOPROTEIN DOLP"/>
    <property type="match status" value="1"/>
</dbReference>
<feature type="domain" description="BON" evidence="2">
    <location>
        <begin position="78"/>
        <end position="146"/>
    </location>
</feature>
<reference evidence="4" key="1">
    <citation type="submission" date="2016-10" db="EMBL/GenBank/DDBJ databases">
        <authorList>
            <person name="Varghese N."/>
            <person name="Submissions S."/>
        </authorList>
    </citation>
    <scope>NUCLEOTIDE SEQUENCE [LARGE SCALE GENOMIC DNA]</scope>
    <source>
        <strain evidence="4">DSM 15363</strain>
    </source>
</reference>
<dbReference type="OrthoDB" id="870892at2"/>
<dbReference type="PANTHER" id="PTHR34606">
    <property type="entry name" value="BON DOMAIN-CONTAINING PROTEIN"/>
    <property type="match status" value="1"/>
</dbReference>
<evidence type="ECO:0000313" key="4">
    <source>
        <dbReference type="Proteomes" id="UP000199492"/>
    </source>
</evidence>
<proteinExistence type="predicted"/>